<comment type="caution">
    <text evidence="2">The sequence shown here is derived from an EMBL/GenBank/DDBJ whole genome shotgun (WGS) entry which is preliminary data.</text>
</comment>
<sequence>MFIHQDKVILVVLLLLMIIMQLKQFLQQRLKLKVLCNQDNKEDDPDLASTQQESIPLAQSSSTTGSVNIADADLQRKIQVALEASHLEFKAKMQYQEVEQIRHILEESTREQERREAAILECFQSKTTKASEM</sequence>
<gene>
    <name evidence="2" type="ORF">EZS28_043509</name>
</gene>
<accession>A0A5J4TRH3</accession>
<evidence type="ECO:0000313" key="2">
    <source>
        <dbReference type="EMBL" id="KAA6360964.1"/>
    </source>
</evidence>
<feature type="region of interest" description="Disordered" evidence="1">
    <location>
        <begin position="40"/>
        <end position="65"/>
    </location>
</feature>
<proteinExistence type="predicted"/>
<evidence type="ECO:0000256" key="1">
    <source>
        <dbReference type="SAM" id="MobiDB-lite"/>
    </source>
</evidence>
<feature type="compositionally biased region" description="Polar residues" evidence="1">
    <location>
        <begin position="48"/>
        <end position="65"/>
    </location>
</feature>
<dbReference type="EMBL" id="SNRW01026210">
    <property type="protein sequence ID" value="KAA6360964.1"/>
    <property type="molecule type" value="Genomic_DNA"/>
</dbReference>
<organism evidence="2 3">
    <name type="scientific">Streblomastix strix</name>
    <dbReference type="NCBI Taxonomy" id="222440"/>
    <lineage>
        <taxon>Eukaryota</taxon>
        <taxon>Metamonada</taxon>
        <taxon>Preaxostyla</taxon>
        <taxon>Oxymonadida</taxon>
        <taxon>Streblomastigidae</taxon>
        <taxon>Streblomastix</taxon>
    </lineage>
</organism>
<name>A0A5J4TRH3_9EUKA</name>
<reference evidence="2 3" key="1">
    <citation type="submission" date="2019-03" db="EMBL/GenBank/DDBJ databases">
        <title>Single cell metagenomics reveals metabolic interactions within the superorganism composed of flagellate Streblomastix strix and complex community of Bacteroidetes bacteria on its surface.</title>
        <authorList>
            <person name="Treitli S.C."/>
            <person name="Kolisko M."/>
            <person name="Husnik F."/>
            <person name="Keeling P."/>
            <person name="Hampl V."/>
        </authorList>
    </citation>
    <scope>NUCLEOTIDE SEQUENCE [LARGE SCALE GENOMIC DNA]</scope>
    <source>
        <strain evidence="2">ST1C</strain>
    </source>
</reference>
<dbReference type="AlphaFoldDB" id="A0A5J4TRH3"/>
<dbReference type="Proteomes" id="UP000324800">
    <property type="component" value="Unassembled WGS sequence"/>
</dbReference>
<feature type="non-terminal residue" evidence="2">
    <location>
        <position position="133"/>
    </location>
</feature>
<evidence type="ECO:0000313" key="3">
    <source>
        <dbReference type="Proteomes" id="UP000324800"/>
    </source>
</evidence>
<protein>
    <submittedName>
        <fullName evidence="2">Uncharacterized protein</fullName>
    </submittedName>
</protein>